<name>A0A0G1PEN6_9BACT</name>
<dbReference type="Proteomes" id="UP000034696">
    <property type="component" value="Unassembled WGS sequence"/>
</dbReference>
<dbReference type="EMBL" id="LCKT01000032">
    <property type="protein sequence ID" value="KKU03893.1"/>
    <property type="molecule type" value="Genomic_DNA"/>
</dbReference>
<protein>
    <submittedName>
        <fullName evidence="1">Uncharacterized protein</fullName>
    </submittedName>
</protein>
<accession>A0A0G1PEN6</accession>
<evidence type="ECO:0000313" key="2">
    <source>
        <dbReference type="Proteomes" id="UP000034696"/>
    </source>
</evidence>
<organism evidence="1 2">
    <name type="scientific">Candidatus Giovannonibacteria bacterium GW2011_GWA2_45_21</name>
    <dbReference type="NCBI Taxonomy" id="1618649"/>
    <lineage>
        <taxon>Bacteria</taxon>
        <taxon>Candidatus Giovannoniibacteriota</taxon>
    </lineage>
</organism>
<dbReference type="AlphaFoldDB" id="A0A0G1PEN6"/>
<proteinExistence type="predicted"/>
<sequence>MQNKKSGFNSEVTFERISSLTEYQVTKRIGARRGELAFSEAVELIADITEYQNQLQSIGIPIPSIKELDVKYFPETEKAAIVLLTPWAGDDVESVLLSLNQDHDQKIIEWIIKEMCHIVLMACTKRTKDGELSVGIDAKANNFTVTIDNSGRRTMYYVDQYPPRYWKDGMPIIEWTPLKSTLGKELGRFKYFDWRGVFLTLTSQLQRIKPLLKKRIETIAINEFERCFEKSEFKEFRNQFTKLPWIIFRNTLQKGDLISAKQIIMQCVHEKVYGVRYSVYTLREIALELAMYQLISLDELHKLFFDLHFEDKEFVSDRWKSIQEQLCRFTKRI</sequence>
<reference evidence="1 2" key="1">
    <citation type="journal article" date="2015" name="Nature">
        <title>rRNA introns, odd ribosomes, and small enigmatic genomes across a large radiation of phyla.</title>
        <authorList>
            <person name="Brown C.T."/>
            <person name="Hug L.A."/>
            <person name="Thomas B.C."/>
            <person name="Sharon I."/>
            <person name="Castelle C.J."/>
            <person name="Singh A."/>
            <person name="Wilkins M.J."/>
            <person name="Williams K.H."/>
            <person name="Banfield J.F."/>
        </authorList>
    </citation>
    <scope>NUCLEOTIDE SEQUENCE [LARGE SCALE GENOMIC DNA]</scope>
</reference>
<gene>
    <name evidence="1" type="ORF">UX06_C0032G0033</name>
</gene>
<evidence type="ECO:0000313" key="1">
    <source>
        <dbReference type="EMBL" id="KKU03893.1"/>
    </source>
</evidence>
<comment type="caution">
    <text evidence="1">The sequence shown here is derived from an EMBL/GenBank/DDBJ whole genome shotgun (WGS) entry which is preliminary data.</text>
</comment>